<dbReference type="eggNOG" id="ENOG502S0V3">
    <property type="taxonomic scope" value="Eukaryota"/>
</dbReference>
<dbReference type="OrthoDB" id="4605274at2759"/>
<keyword evidence="1" id="KW-0732">Signal</keyword>
<evidence type="ECO:0000313" key="2">
    <source>
        <dbReference type="EMBL" id="GAA99159.1"/>
    </source>
</evidence>
<reference evidence="2 3" key="2">
    <citation type="journal article" date="2012" name="Open Biol.">
        <title>Characteristics of nucleosomes and linker DNA regions on the genome of the basidiomycete Mixia osmundae revealed by mono- and dinucleosome mapping.</title>
        <authorList>
            <person name="Nishida H."/>
            <person name="Kondo S."/>
            <person name="Matsumoto T."/>
            <person name="Suzuki Y."/>
            <person name="Yoshikawa H."/>
            <person name="Taylor T.D."/>
            <person name="Sugiyama J."/>
        </authorList>
    </citation>
    <scope>NUCLEOTIDE SEQUENCE [LARGE SCALE GENOMIC DNA]</scope>
    <source>
        <strain evidence="3">CBS 9802 / IAM 14324 / JCM 22182 / KY 12970</strain>
    </source>
</reference>
<sequence length="378" mass="40533">MTKESQTFHASLFFFLFTCRFSLSTAHTRQHAPNTGYRHHPFEATMKATLAILATLATAAIAAPATQADAPYPYAASVYQNALYCPKGTANTKGILFAVHGTGSTGSESWANTPYAQYLPSEGFAICWVTLGDRSLNDTQDTASYVSYWIKPLAAKSATKKVALIGHSQGAGLNIPWSLEFWPSNRPYVSVFIALAGDFRGTDEGILACTAQDISRGGCVVSVIQQSRGSNVLQTQYKYSSSQLVNTYSLFTRYDDVIQSEQGAAATSLLNGAQNHAMQDLTTCGPAYLADHFSMLVTPAAYAWSRVALGLDKAFDPTYCTMAKGQVFTTDFGATPAFVQGIVNDVVALTTGNPIAKTEPCIRQYAAAYAPAGTVCKS</sequence>
<proteinExistence type="predicted"/>
<reference evidence="2 3" key="1">
    <citation type="journal article" date="2011" name="J. Gen. Appl. Microbiol.">
        <title>Draft genome sequencing of the enigmatic basidiomycete Mixia osmundae.</title>
        <authorList>
            <person name="Nishida H."/>
            <person name="Nagatsuka Y."/>
            <person name="Sugiyama J."/>
        </authorList>
    </citation>
    <scope>NUCLEOTIDE SEQUENCE [LARGE SCALE GENOMIC DNA]</scope>
    <source>
        <strain evidence="3">CBS 9802 / IAM 14324 / JCM 22182 / KY 12970</strain>
    </source>
</reference>
<dbReference type="AlphaFoldDB" id="G7E8J9"/>
<evidence type="ECO:0008006" key="4">
    <source>
        <dbReference type="Google" id="ProtNLM"/>
    </source>
</evidence>
<dbReference type="InParanoid" id="G7E8J9"/>
<dbReference type="HOGENOM" id="CLU_029537_3_0_1"/>
<dbReference type="Proteomes" id="UP000009131">
    <property type="component" value="Unassembled WGS sequence"/>
</dbReference>
<name>G7E8J9_MIXOS</name>
<dbReference type="RefSeq" id="XP_014567485.1">
    <property type="nucleotide sequence ID" value="XM_014711999.1"/>
</dbReference>
<dbReference type="Gene3D" id="3.40.50.1820">
    <property type="entry name" value="alpha/beta hydrolase"/>
    <property type="match status" value="1"/>
</dbReference>
<feature type="chain" id="PRO_5009955837" description="AB hydrolase-1 domain-containing protein" evidence="1">
    <location>
        <begin position="27"/>
        <end position="378"/>
    </location>
</feature>
<gene>
    <name evidence="2" type="primary">Mo05851</name>
    <name evidence="2" type="ORF">E5Q_05851</name>
</gene>
<dbReference type="SUPFAM" id="SSF53474">
    <property type="entry name" value="alpha/beta-Hydrolases"/>
    <property type="match status" value="1"/>
</dbReference>
<dbReference type="EMBL" id="BABT02000216">
    <property type="protein sequence ID" value="GAA99159.1"/>
    <property type="molecule type" value="Genomic_DNA"/>
</dbReference>
<dbReference type="InterPro" id="IPR053228">
    <property type="entry name" value="Stereospecific_Lipase"/>
</dbReference>
<dbReference type="PANTHER" id="PTHR37574">
    <property type="entry name" value="LIPASE B"/>
    <property type="match status" value="1"/>
</dbReference>
<feature type="signal peptide" evidence="1">
    <location>
        <begin position="1"/>
        <end position="26"/>
    </location>
</feature>
<dbReference type="PANTHER" id="PTHR37574:SF1">
    <property type="entry name" value="LIPASE B"/>
    <property type="match status" value="1"/>
</dbReference>
<accession>G7E8J9</accession>
<evidence type="ECO:0000256" key="1">
    <source>
        <dbReference type="SAM" id="SignalP"/>
    </source>
</evidence>
<dbReference type="InterPro" id="IPR029058">
    <property type="entry name" value="AB_hydrolase_fold"/>
</dbReference>
<comment type="caution">
    <text evidence="2">The sequence shown here is derived from an EMBL/GenBank/DDBJ whole genome shotgun (WGS) entry which is preliminary data.</text>
</comment>
<keyword evidence="3" id="KW-1185">Reference proteome</keyword>
<dbReference type="STRING" id="764103.G7E8J9"/>
<protein>
    <recommendedName>
        <fullName evidence="4">AB hydrolase-1 domain-containing protein</fullName>
    </recommendedName>
</protein>
<evidence type="ECO:0000313" key="3">
    <source>
        <dbReference type="Proteomes" id="UP000009131"/>
    </source>
</evidence>
<organism evidence="2 3">
    <name type="scientific">Mixia osmundae (strain CBS 9802 / IAM 14324 / JCM 22182 / KY 12970)</name>
    <dbReference type="NCBI Taxonomy" id="764103"/>
    <lineage>
        <taxon>Eukaryota</taxon>
        <taxon>Fungi</taxon>
        <taxon>Dikarya</taxon>
        <taxon>Basidiomycota</taxon>
        <taxon>Pucciniomycotina</taxon>
        <taxon>Mixiomycetes</taxon>
        <taxon>Mixiales</taxon>
        <taxon>Mixiaceae</taxon>
        <taxon>Mixia</taxon>
    </lineage>
</organism>